<reference evidence="1" key="1">
    <citation type="submission" date="2023-06" db="EMBL/GenBank/DDBJ databases">
        <title>Genome-scale phylogeny and comparative genomics of the fungal order Sordariales.</title>
        <authorList>
            <consortium name="Lawrence Berkeley National Laboratory"/>
            <person name="Hensen N."/>
            <person name="Bonometti L."/>
            <person name="Westerberg I."/>
            <person name="Brannstrom I.O."/>
            <person name="Guillou S."/>
            <person name="Cros-Aarteil S."/>
            <person name="Calhoun S."/>
            <person name="Haridas S."/>
            <person name="Kuo A."/>
            <person name="Mondo S."/>
            <person name="Pangilinan J."/>
            <person name="Riley R."/>
            <person name="LaButti K."/>
            <person name="Andreopoulos B."/>
            <person name="Lipzen A."/>
            <person name="Chen C."/>
            <person name="Yanf M."/>
            <person name="Daum C."/>
            <person name="Ng V."/>
            <person name="Clum A."/>
            <person name="Steindorff A."/>
            <person name="Ohm R."/>
            <person name="Martin F."/>
            <person name="Silar P."/>
            <person name="Natvig D."/>
            <person name="Lalanne C."/>
            <person name="Gautier V."/>
            <person name="Ament-velasquez S.L."/>
            <person name="Kruys A."/>
            <person name="Hutchinson M.I."/>
            <person name="Powell A.J."/>
            <person name="Barry K."/>
            <person name="Miller A.N."/>
            <person name="Grigoriev I.V."/>
            <person name="Debuchy R."/>
            <person name="Gladieux P."/>
            <person name="Thoren M.H."/>
            <person name="Johannesson H."/>
        </authorList>
    </citation>
    <scope>NUCLEOTIDE SEQUENCE</scope>
    <source>
        <strain evidence="1">SMH2392-1A</strain>
    </source>
</reference>
<name>A0AA40ATX7_9PEZI</name>
<dbReference type="AlphaFoldDB" id="A0AA40ATX7"/>
<dbReference type="EMBL" id="JAUIRO010000003">
    <property type="protein sequence ID" value="KAK0721913.1"/>
    <property type="molecule type" value="Genomic_DNA"/>
</dbReference>
<organism evidence="1 2">
    <name type="scientific">Lasiosphaeria miniovina</name>
    <dbReference type="NCBI Taxonomy" id="1954250"/>
    <lineage>
        <taxon>Eukaryota</taxon>
        <taxon>Fungi</taxon>
        <taxon>Dikarya</taxon>
        <taxon>Ascomycota</taxon>
        <taxon>Pezizomycotina</taxon>
        <taxon>Sordariomycetes</taxon>
        <taxon>Sordariomycetidae</taxon>
        <taxon>Sordariales</taxon>
        <taxon>Lasiosphaeriaceae</taxon>
        <taxon>Lasiosphaeria</taxon>
    </lineage>
</organism>
<sequence length="197" mass="21992">MARSLAYADAAAEAERLRASGSTDMPPPPKLQVKHFKLMDSVTVEFEEYMKKVFFGQTPADLAREAETRVDRVPGQSWTTGHQSGKGSGKTWAKKYAAEHMNITKELLADKYEIFFKTLGEIGLSELKNTPFSARSEVVKAHPLHRLYDDDDRCNGWSVGIVVHPAVVGFGSSDGRDYSKSMERVWMKAEAFLSETV</sequence>
<proteinExistence type="predicted"/>
<evidence type="ECO:0000313" key="2">
    <source>
        <dbReference type="Proteomes" id="UP001172101"/>
    </source>
</evidence>
<evidence type="ECO:0000313" key="1">
    <source>
        <dbReference type="EMBL" id="KAK0721913.1"/>
    </source>
</evidence>
<dbReference type="RefSeq" id="XP_060297837.1">
    <property type="nucleotide sequence ID" value="XM_060445094.1"/>
</dbReference>
<keyword evidence="2" id="KW-1185">Reference proteome</keyword>
<comment type="caution">
    <text evidence="1">The sequence shown here is derived from an EMBL/GenBank/DDBJ whole genome shotgun (WGS) entry which is preliminary data.</text>
</comment>
<accession>A0AA40ATX7</accession>
<protein>
    <submittedName>
        <fullName evidence="1">Uncharacterized protein</fullName>
    </submittedName>
</protein>
<gene>
    <name evidence="1" type="ORF">B0T26DRAFT_749377</name>
</gene>
<dbReference type="GeneID" id="85328364"/>
<dbReference type="Proteomes" id="UP001172101">
    <property type="component" value="Unassembled WGS sequence"/>
</dbReference>